<evidence type="ECO:0000313" key="2">
    <source>
        <dbReference type="EMBL" id="WFD08987.1"/>
    </source>
</evidence>
<name>A0ABY8E7X2_9FIRM</name>
<sequence length="240" mass="27790">MSNNIKNFIYNNVLNILLVAAITIIITTQFIFYNAPEWFEGGDRVCNVFYNLSLSYLVSYIFYLVAFLPEKRSKKMIHSYILKHVGIIISSKSNIINDMQQKTGINGQISENHIKELVSAINPHSEAPLVVNTYNDPQTGKLKLIYANWAQYLVYYIDISRNSAKKLYPYLALVDTDLVQIINDVLECSYFYTADQVLRHIDKVSNQDLSTFSNIIYEYVMLVEKLEIKANEIKKIYKIK</sequence>
<keyword evidence="1" id="KW-0472">Membrane</keyword>
<dbReference type="EMBL" id="CP120733">
    <property type="protein sequence ID" value="WFD08987.1"/>
    <property type="molecule type" value="Genomic_DNA"/>
</dbReference>
<keyword evidence="1" id="KW-1133">Transmembrane helix</keyword>
<dbReference type="RefSeq" id="WP_277730905.1">
    <property type="nucleotide sequence ID" value="NZ_CP120733.1"/>
</dbReference>
<keyword evidence="3" id="KW-1185">Reference proteome</keyword>
<organism evidence="2 3">
    <name type="scientific">Tepidibacter hydrothermalis</name>
    <dbReference type="NCBI Taxonomy" id="3036126"/>
    <lineage>
        <taxon>Bacteria</taxon>
        <taxon>Bacillati</taxon>
        <taxon>Bacillota</taxon>
        <taxon>Clostridia</taxon>
        <taxon>Peptostreptococcales</taxon>
        <taxon>Peptostreptococcaceae</taxon>
        <taxon>Tepidibacter</taxon>
    </lineage>
</organism>
<accession>A0ABY8E7X2</accession>
<proteinExistence type="predicted"/>
<evidence type="ECO:0000313" key="3">
    <source>
        <dbReference type="Proteomes" id="UP001222800"/>
    </source>
</evidence>
<protein>
    <submittedName>
        <fullName evidence="2">Uncharacterized protein</fullName>
    </submittedName>
</protein>
<feature type="transmembrane region" description="Helical" evidence="1">
    <location>
        <begin position="12"/>
        <end position="33"/>
    </location>
</feature>
<dbReference type="Proteomes" id="UP001222800">
    <property type="component" value="Chromosome"/>
</dbReference>
<gene>
    <name evidence="2" type="ORF">P4S50_11375</name>
</gene>
<evidence type="ECO:0000256" key="1">
    <source>
        <dbReference type="SAM" id="Phobius"/>
    </source>
</evidence>
<feature type="transmembrane region" description="Helical" evidence="1">
    <location>
        <begin position="48"/>
        <end position="68"/>
    </location>
</feature>
<reference evidence="2 3" key="1">
    <citation type="submission" date="2023-03" db="EMBL/GenBank/DDBJ databases">
        <title>Complete genome sequence of Tepidibacter sp. SWIR-1, isolated from a deep-sea hydrothermal vent.</title>
        <authorList>
            <person name="Li X."/>
        </authorList>
    </citation>
    <scope>NUCLEOTIDE SEQUENCE [LARGE SCALE GENOMIC DNA]</scope>
    <source>
        <strain evidence="2 3">SWIR-1</strain>
    </source>
</reference>
<keyword evidence="1" id="KW-0812">Transmembrane</keyword>